<reference evidence="2" key="1">
    <citation type="submission" date="2020-11" db="EMBL/GenBank/DDBJ databases">
        <title>Genome of Flavobacterium soyangense.</title>
        <authorList>
            <person name="Liu Q."/>
            <person name="Xin Y.-H."/>
        </authorList>
    </citation>
    <scope>NUCLEOTIDE SEQUENCE</scope>
    <source>
        <strain evidence="2">CGMCC 1.13493</strain>
    </source>
</reference>
<sequence length="257" mass="29897">MSTQHDTTIVIPCYNEEKGISINEYSIFLENNPEASICFVNDGSTDNTLEVLNVLKAKHPTQIQVLSLEKNSGKAEAVRAGINYCNQISKHQYIGYLDADLATTLEEFIELRNHLKGEIIFSFGSRIRKIGSTIERENSRFLIGRVVATFISNILDIKVYDTQCGSKLFTREISEQLFQKEFISKWLFDVEIFYRMIHLYGREKAIEKMKEIPLRLWVEKGDSKVKFTYGFKLWFDLFKISREYKKIAKNTYNTNLL</sequence>
<dbReference type="SUPFAM" id="SSF53448">
    <property type="entry name" value="Nucleotide-diphospho-sugar transferases"/>
    <property type="match status" value="1"/>
</dbReference>
<dbReference type="PANTHER" id="PTHR10859:SF91">
    <property type="entry name" value="DOLICHYL-PHOSPHATE BETA-GLUCOSYLTRANSFERASE"/>
    <property type="match status" value="1"/>
</dbReference>
<dbReference type="PANTHER" id="PTHR10859">
    <property type="entry name" value="GLYCOSYL TRANSFERASE"/>
    <property type="match status" value="1"/>
</dbReference>
<protein>
    <submittedName>
        <fullName evidence="2">Glycosyltransferase</fullName>
    </submittedName>
</protein>
<evidence type="ECO:0000259" key="1">
    <source>
        <dbReference type="Pfam" id="PF00535"/>
    </source>
</evidence>
<dbReference type="Proteomes" id="UP000646211">
    <property type="component" value="Unassembled WGS sequence"/>
</dbReference>
<proteinExistence type="predicted"/>
<organism evidence="2 3">
    <name type="scientific">Flavobacterium soyangense</name>
    <dbReference type="NCBI Taxonomy" id="2023265"/>
    <lineage>
        <taxon>Bacteria</taxon>
        <taxon>Pseudomonadati</taxon>
        <taxon>Bacteroidota</taxon>
        <taxon>Flavobacteriia</taxon>
        <taxon>Flavobacteriales</taxon>
        <taxon>Flavobacteriaceae</taxon>
        <taxon>Flavobacterium</taxon>
    </lineage>
</organism>
<dbReference type="GO" id="GO:0006487">
    <property type="term" value="P:protein N-linked glycosylation"/>
    <property type="evidence" value="ECO:0007669"/>
    <property type="project" value="TreeGrafter"/>
</dbReference>
<keyword evidence="3" id="KW-1185">Reference proteome</keyword>
<dbReference type="RefSeq" id="WP_194312271.1">
    <property type="nucleotide sequence ID" value="NZ_JADHEC010000022.1"/>
</dbReference>
<dbReference type="EMBL" id="JADHEC010000022">
    <property type="protein sequence ID" value="MBF2709017.1"/>
    <property type="molecule type" value="Genomic_DNA"/>
</dbReference>
<dbReference type="Gene3D" id="3.90.550.10">
    <property type="entry name" value="Spore Coat Polysaccharide Biosynthesis Protein SpsA, Chain A"/>
    <property type="match status" value="1"/>
</dbReference>
<comment type="caution">
    <text evidence="2">The sequence shown here is derived from an EMBL/GenBank/DDBJ whole genome shotgun (WGS) entry which is preliminary data.</text>
</comment>
<accession>A0A930UDS7</accession>
<evidence type="ECO:0000313" key="3">
    <source>
        <dbReference type="Proteomes" id="UP000646211"/>
    </source>
</evidence>
<feature type="domain" description="Glycosyltransferase 2-like" evidence="1">
    <location>
        <begin position="8"/>
        <end position="178"/>
    </location>
</feature>
<dbReference type="InterPro" id="IPR029044">
    <property type="entry name" value="Nucleotide-diphossugar_trans"/>
</dbReference>
<dbReference type="InterPro" id="IPR001173">
    <property type="entry name" value="Glyco_trans_2-like"/>
</dbReference>
<name>A0A930UDS7_9FLAO</name>
<gene>
    <name evidence="2" type="ORF">IR213_10480</name>
</gene>
<evidence type="ECO:0000313" key="2">
    <source>
        <dbReference type="EMBL" id="MBF2709017.1"/>
    </source>
</evidence>
<dbReference type="Pfam" id="PF00535">
    <property type="entry name" value="Glycos_transf_2"/>
    <property type="match status" value="1"/>
</dbReference>
<dbReference type="AlphaFoldDB" id="A0A930UDS7"/>